<proteinExistence type="predicted"/>
<feature type="compositionally biased region" description="Basic and acidic residues" evidence="1">
    <location>
        <begin position="1"/>
        <end position="11"/>
    </location>
</feature>
<feature type="region of interest" description="Disordered" evidence="1">
    <location>
        <begin position="124"/>
        <end position="146"/>
    </location>
</feature>
<accession>B4GTQ6</accession>
<keyword evidence="3" id="KW-1185">Reference proteome</keyword>
<dbReference type="HOGENOM" id="CLU_1205873_0_0_1"/>
<name>B4GTQ6_DROPE</name>
<evidence type="ECO:0000313" key="2">
    <source>
        <dbReference type="EMBL" id="EDW25926.1"/>
    </source>
</evidence>
<dbReference type="EMBL" id="CH479190">
    <property type="protein sequence ID" value="EDW25926.1"/>
    <property type="molecule type" value="Genomic_DNA"/>
</dbReference>
<evidence type="ECO:0000256" key="1">
    <source>
        <dbReference type="SAM" id="MobiDB-lite"/>
    </source>
</evidence>
<dbReference type="AlphaFoldDB" id="B4GTQ6"/>
<organism evidence="3">
    <name type="scientific">Drosophila persimilis</name>
    <name type="common">Fruit fly</name>
    <dbReference type="NCBI Taxonomy" id="7234"/>
    <lineage>
        <taxon>Eukaryota</taxon>
        <taxon>Metazoa</taxon>
        <taxon>Ecdysozoa</taxon>
        <taxon>Arthropoda</taxon>
        <taxon>Hexapoda</taxon>
        <taxon>Insecta</taxon>
        <taxon>Pterygota</taxon>
        <taxon>Neoptera</taxon>
        <taxon>Endopterygota</taxon>
        <taxon>Diptera</taxon>
        <taxon>Brachycera</taxon>
        <taxon>Muscomorpha</taxon>
        <taxon>Ephydroidea</taxon>
        <taxon>Drosophilidae</taxon>
        <taxon>Drosophila</taxon>
        <taxon>Sophophora</taxon>
    </lineage>
</organism>
<sequence>MSDLRSLEVVKPKTPAQRDGVDRPRVPPQDDWNVHVKFTNNRGRGRKSSTKENTLKVSAKKSHRKGVPQLMTPIQSAPWNVVAGGSWNCPPPTPEAPLQRTIVSAMPQMTTAAPTQPQIILREDTRSSSPAAQPATRTPDVSSSQCPSWNVVARQCNQNAEPIIKPTASSTQRSLNADGCLDDSRRFSLDCRLGRATARVEKPCTAVCSPTKRKDPTAIVLEFDRKSGLE</sequence>
<gene>
    <name evidence="2" type="primary">Dper\GL14399</name>
    <name evidence="2" type="ORF">Dper_GL14399</name>
</gene>
<evidence type="ECO:0000313" key="3">
    <source>
        <dbReference type="Proteomes" id="UP000008744"/>
    </source>
</evidence>
<reference evidence="2 3" key="1">
    <citation type="journal article" date="2007" name="Nature">
        <title>Evolution of genes and genomes on the Drosophila phylogeny.</title>
        <authorList>
            <consortium name="Drosophila 12 Genomes Consortium"/>
            <person name="Clark A.G."/>
            <person name="Eisen M.B."/>
            <person name="Smith D.R."/>
            <person name="Bergman C.M."/>
            <person name="Oliver B."/>
            <person name="Markow T.A."/>
            <person name="Kaufman T.C."/>
            <person name="Kellis M."/>
            <person name="Gelbart W."/>
            <person name="Iyer V.N."/>
            <person name="Pollard D.A."/>
            <person name="Sackton T.B."/>
            <person name="Larracuente A.M."/>
            <person name="Singh N.D."/>
            <person name="Abad J.P."/>
            <person name="Abt D.N."/>
            <person name="Adryan B."/>
            <person name="Aguade M."/>
            <person name="Akashi H."/>
            <person name="Anderson W.W."/>
            <person name="Aquadro C.F."/>
            <person name="Ardell D.H."/>
            <person name="Arguello R."/>
            <person name="Artieri C.G."/>
            <person name="Barbash D.A."/>
            <person name="Barker D."/>
            <person name="Barsanti P."/>
            <person name="Batterham P."/>
            <person name="Batzoglou S."/>
            <person name="Begun D."/>
            <person name="Bhutkar A."/>
            <person name="Blanco E."/>
            <person name="Bosak S.A."/>
            <person name="Bradley R.K."/>
            <person name="Brand A.D."/>
            <person name="Brent M.R."/>
            <person name="Brooks A.N."/>
            <person name="Brown R.H."/>
            <person name="Butlin R.K."/>
            <person name="Caggese C."/>
            <person name="Calvi B.R."/>
            <person name="Bernardo de Carvalho A."/>
            <person name="Caspi A."/>
            <person name="Castrezana S."/>
            <person name="Celniker S.E."/>
            <person name="Chang J.L."/>
            <person name="Chapple C."/>
            <person name="Chatterji S."/>
            <person name="Chinwalla A."/>
            <person name="Civetta A."/>
            <person name="Clifton S.W."/>
            <person name="Comeron J.M."/>
            <person name="Costello J.C."/>
            <person name="Coyne J.A."/>
            <person name="Daub J."/>
            <person name="David R.G."/>
            <person name="Delcher A.L."/>
            <person name="Delehaunty K."/>
            <person name="Do C.B."/>
            <person name="Ebling H."/>
            <person name="Edwards K."/>
            <person name="Eickbush T."/>
            <person name="Evans J.D."/>
            <person name="Filipski A."/>
            <person name="Findeiss S."/>
            <person name="Freyhult E."/>
            <person name="Fulton L."/>
            <person name="Fulton R."/>
            <person name="Garcia A.C."/>
            <person name="Gardiner A."/>
            <person name="Garfield D.A."/>
            <person name="Garvin B.E."/>
            <person name="Gibson G."/>
            <person name="Gilbert D."/>
            <person name="Gnerre S."/>
            <person name="Godfrey J."/>
            <person name="Good R."/>
            <person name="Gotea V."/>
            <person name="Gravely B."/>
            <person name="Greenberg A.J."/>
            <person name="Griffiths-Jones S."/>
            <person name="Gross S."/>
            <person name="Guigo R."/>
            <person name="Gustafson E.A."/>
            <person name="Haerty W."/>
            <person name="Hahn M.W."/>
            <person name="Halligan D.L."/>
            <person name="Halpern A.L."/>
            <person name="Halter G.M."/>
            <person name="Han M.V."/>
            <person name="Heger A."/>
            <person name="Hillier L."/>
            <person name="Hinrichs A.S."/>
            <person name="Holmes I."/>
            <person name="Hoskins R.A."/>
            <person name="Hubisz M.J."/>
            <person name="Hultmark D."/>
            <person name="Huntley M.A."/>
            <person name="Jaffe D.B."/>
            <person name="Jagadeeshan S."/>
            <person name="Jeck W.R."/>
            <person name="Johnson J."/>
            <person name="Jones C.D."/>
            <person name="Jordan W.C."/>
            <person name="Karpen G.H."/>
            <person name="Kataoka E."/>
            <person name="Keightley P.D."/>
            <person name="Kheradpour P."/>
            <person name="Kirkness E.F."/>
            <person name="Koerich L.B."/>
            <person name="Kristiansen K."/>
            <person name="Kudrna D."/>
            <person name="Kulathinal R.J."/>
            <person name="Kumar S."/>
            <person name="Kwok R."/>
            <person name="Lander E."/>
            <person name="Langley C.H."/>
            <person name="Lapoint R."/>
            <person name="Lazzaro B.P."/>
            <person name="Lee S.J."/>
            <person name="Levesque L."/>
            <person name="Li R."/>
            <person name="Lin C.F."/>
            <person name="Lin M.F."/>
            <person name="Lindblad-Toh K."/>
            <person name="Llopart A."/>
            <person name="Long M."/>
            <person name="Low L."/>
            <person name="Lozovsky E."/>
            <person name="Lu J."/>
            <person name="Luo M."/>
            <person name="Machado C.A."/>
            <person name="Makalowski W."/>
            <person name="Marzo M."/>
            <person name="Matsuda M."/>
            <person name="Matzkin L."/>
            <person name="McAllister B."/>
            <person name="McBride C.S."/>
            <person name="McKernan B."/>
            <person name="McKernan K."/>
            <person name="Mendez-Lago M."/>
            <person name="Minx P."/>
            <person name="Mollenhauer M.U."/>
            <person name="Montooth K."/>
            <person name="Mount S.M."/>
            <person name="Mu X."/>
            <person name="Myers E."/>
            <person name="Negre B."/>
            <person name="Newfeld S."/>
            <person name="Nielsen R."/>
            <person name="Noor M.A."/>
            <person name="O'Grady P."/>
            <person name="Pachter L."/>
            <person name="Papaceit M."/>
            <person name="Parisi M.J."/>
            <person name="Parisi M."/>
            <person name="Parts L."/>
            <person name="Pedersen J.S."/>
            <person name="Pesole G."/>
            <person name="Phillippy A.M."/>
            <person name="Ponting C.P."/>
            <person name="Pop M."/>
            <person name="Porcelli D."/>
            <person name="Powell J.R."/>
            <person name="Prohaska S."/>
            <person name="Pruitt K."/>
            <person name="Puig M."/>
            <person name="Quesneville H."/>
            <person name="Ram K.R."/>
            <person name="Rand D."/>
            <person name="Rasmussen M.D."/>
            <person name="Reed L.K."/>
            <person name="Reenan R."/>
            <person name="Reily A."/>
            <person name="Remington K.A."/>
            <person name="Rieger T.T."/>
            <person name="Ritchie M.G."/>
            <person name="Robin C."/>
            <person name="Rogers Y.H."/>
            <person name="Rohde C."/>
            <person name="Rozas J."/>
            <person name="Rubenfield M.J."/>
            <person name="Ruiz A."/>
            <person name="Russo S."/>
            <person name="Salzberg S.L."/>
            <person name="Sanchez-Gracia A."/>
            <person name="Saranga D.J."/>
            <person name="Sato H."/>
            <person name="Schaeffer S.W."/>
            <person name="Schatz M.C."/>
            <person name="Schlenke T."/>
            <person name="Schwartz R."/>
            <person name="Segarra C."/>
            <person name="Singh R.S."/>
            <person name="Sirot L."/>
            <person name="Sirota M."/>
            <person name="Sisneros N.B."/>
            <person name="Smith C.D."/>
            <person name="Smith T.F."/>
            <person name="Spieth J."/>
            <person name="Stage D.E."/>
            <person name="Stark A."/>
            <person name="Stephan W."/>
            <person name="Strausberg R.L."/>
            <person name="Strempel S."/>
            <person name="Sturgill D."/>
            <person name="Sutton G."/>
            <person name="Sutton G.G."/>
            <person name="Tao W."/>
            <person name="Teichmann S."/>
            <person name="Tobari Y.N."/>
            <person name="Tomimura Y."/>
            <person name="Tsolas J.M."/>
            <person name="Valente V.L."/>
            <person name="Venter E."/>
            <person name="Venter J.C."/>
            <person name="Vicario S."/>
            <person name="Vieira F.G."/>
            <person name="Vilella A.J."/>
            <person name="Villasante A."/>
            <person name="Walenz B."/>
            <person name="Wang J."/>
            <person name="Wasserman M."/>
            <person name="Watts T."/>
            <person name="Wilson D."/>
            <person name="Wilson R.K."/>
            <person name="Wing R.A."/>
            <person name="Wolfner M.F."/>
            <person name="Wong A."/>
            <person name="Wong G.K."/>
            <person name="Wu C.I."/>
            <person name="Wu G."/>
            <person name="Yamamoto D."/>
            <person name="Yang H.P."/>
            <person name="Yang S.P."/>
            <person name="Yorke J.A."/>
            <person name="Yoshida K."/>
            <person name="Zdobnov E."/>
            <person name="Zhang P."/>
            <person name="Zhang Y."/>
            <person name="Zimin A.V."/>
            <person name="Baldwin J."/>
            <person name="Abdouelleil A."/>
            <person name="Abdulkadir J."/>
            <person name="Abebe A."/>
            <person name="Abera B."/>
            <person name="Abreu J."/>
            <person name="Acer S.C."/>
            <person name="Aftuck L."/>
            <person name="Alexander A."/>
            <person name="An P."/>
            <person name="Anderson E."/>
            <person name="Anderson S."/>
            <person name="Arachi H."/>
            <person name="Azer M."/>
            <person name="Bachantsang P."/>
            <person name="Barry A."/>
            <person name="Bayul T."/>
            <person name="Berlin A."/>
            <person name="Bessette D."/>
            <person name="Bloom T."/>
            <person name="Blye J."/>
            <person name="Boguslavskiy L."/>
            <person name="Bonnet C."/>
            <person name="Boukhgalter B."/>
            <person name="Bourzgui I."/>
            <person name="Brown A."/>
            <person name="Cahill P."/>
            <person name="Channer S."/>
            <person name="Cheshatsang Y."/>
            <person name="Chuda L."/>
            <person name="Citroen M."/>
            <person name="Collymore A."/>
            <person name="Cooke P."/>
            <person name="Costello M."/>
            <person name="D'Aco K."/>
            <person name="Daza R."/>
            <person name="De Haan G."/>
            <person name="DeGray S."/>
            <person name="DeMaso C."/>
            <person name="Dhargay N."/>
            <person name="Dooley K."/>
            <person name="Dooley E."/>
            <person name="Doricent M."/>
            <person name="Dorje P."/>
            <person name="Dorjee K."/>
            <person name="Dupes A."/>
            <person name="Elong R."/>
            <person name="Falk J."/>
            <person name="Farina A."/>
            <person name="Faro S."/>
            <person name="Ferguson D."/>
            <person name="Fisher S."/>
            <person name="Foley C.D."/>
            <person name="Franke A."/>
            <person name="Friedrich D."/>
            <person name="Gadbois L."/>
            <person name="Gearin G."/>
            <person name="Gearin C.R."/>
            <person name="Giannoukos G."/>
            <person name="Goode T."/>
            <person name="Graham J."/>
            <person name="Grandbois E."/>
            <person name="Grewal S."/>
            <person name="Gyaltsen K."/>
            <person name="Hafez N."/>
            <person name="Hagos B."/>
            <person name="Hall J."/>
            <person name="Henson C."/>
            <person name="Hollinger A."/>
            <person name="Honan T."/>
            <person name="Huard M.D."/>
            <person name="Hughes L."/>
            <person name="Hurhula B."/>
            <person name="Husby M.E."/>
            <person name="Kamat A."/>
            <person name="Kanga B."/>
            <person name="Kashin S."/>
            <person name="Khazanovich D."/>
            <person name="Kisner P."/>
            <person name="Lance K."/>
            <person name="Lara M."/>
            <person name="Lee W."/>
            <person name="Lennon N."/>
            <person name="Letendre F."/>
            <person name="LeVine R."/>
            <person name="Lipovsky A."/>
            <person name="Liu X."/>
            <person name="Liu J."/>
            <person name="Liu S."/>
            <person name="Lokyitsang T."/>
            <person name="Lokyitsang Y."/>
            <person name="Lubonja R."/>
            <person name="Lui A."/>
            <person name="MacDonald P."/>
            <person name="Magnisalis V."/>
            <person name="Maru K."/>
            <person name="Matthews C."/>
            <person name="McCusker W."/>
            <person name="McDonough S."/>
            <person name="Mehta T."/>
            <person name="Meldrim J."/>
            <person name="Meneus L."/>
            <person name="Mihai O."/>
            <person name="Mihalev A."/>
            <person name="Mihova T."/>
            <person name="Mittelman R."/>
            <person name="Mlenga V."/>
            <person name="Montmayeur A."/>
            <person name="Mulrain L."/>
            <person name="Navidi A."/>
            <person name="Naylor J."/>
            <person name="Negash T."/>
            <person name="Nguyen T."/>
            <person name="Nguyen N."/>
            <person name="Nicol R."/>
            <person name="Norbu C."/>
            <person name="Norbu N."/>
            <person name="Novod N."/>
            <person name="O'Neill B."/>
            <person name="Osman S."/>
            <person name="Markiewicz E."/>
            <person name="Oyono O.L."/>
            <person name="Patti C."/>
            <person name="Phunkhang P."/>
            <person name="Pierre F."/>
            <person name="Priest M."/>
            <person name="Raghuraman S."/>
            <person name="Rege F."/>
            <person name="Reyes R."/>
            <person name="Rise C."/>
            <person name="Rogov P."/>
            <person name="Ross K."/>
            <person name="Ryan E."/>
            <person name="Settipalli S."/>
            <person name="Shea T."/>
            <person name="Sherpa N."/>
            <person name="Shi L."/>
            <person name="Shih D."/>
            <person name="Sparrow T."/>
            <person name="Spaulding J."/>
            <person name="Stalker J."/>
            <person name="Stange-Thomann N."/>
            <person name="Stavropoulos S."/>
            <person name="Stone C."/>
            <person name="Strader C."/>
            <person name="Tesfaye S."/>
            <person name="Thomson T."/>
            <person name="Thoulutsang Y."/>
            <person name="Thoulutsang D."/>
            <person name="Topham K."/>
            <person name="Topping I."/>
            <person name="Tsamla T."/>
            <person name="Vassiliev H."/>
            <person name="Vo A."/>
            <person name="Wangchuk T."/>
            <person name="Wangdi T."/>
            <person name="Weiand M."/>
            <person name="Wilkinson J."/>
            <person name="Wilson A."/>
            <person name="Yadav S."/>
            <person name="Young G."/>
            <person name="Yu Q."/>
            <person name="Zembek L."/>
            <person name="Zhong D."/>
            <person name="Zimmer A."/>
            <person name="Zwirko Z."/>
            <person name="Jaffe D.B."/>
            <person name="Alvarez P."/>
            <person name="Brockman W."/>
            <person name="Butler J."/>
            <person name="Chin C."/>
            <person name="Gnerre S."/>
            <person name="Grabherr M."/>
            <person name="Kleber M."/>
            <person name="Mauceli E."/>
            <person name="MacCallum I."/>
        </authorList>
    </citation>
    <scope>NUCLEOTIDE SEQUENCE [LARGE SCALE GENOMIC DNA]</scope>
    <source>
        <strain evidence="3">MSH-3 / Tucson 14011-0111.49</strain>
    </source>
</reference>
<feature type="region of interest" description="Disordered" evidence="1">
    <location>
        <begin position="1"/>
        <end position="67"/>
    </location>
</feature>
<dbReference type="Proteomes" id="UP000008744">
    <property type="component" value="Unassembled WGS sequence"/>
</dbReference>
<feature type="compositionally biased region" description="Polar residues" evidence="1">
    <location>
        <begin position="127"/>
        <end position="146"/>
    </location>
</feature>
<protein>
    <submittedName>
        <fullName evidence="2">GL14399</fullName>
    </submittedName>
</protein>